<evidence type="ECO:0000256" key="1">
    <source>
        <dbReference type="ARBA" id="ARBA00001655"/>
    </source>
</evidence>
<reference evidence="20" key="1">
    <citation type="submission" date="2009-04" db="EMBL/GenBank/DDBJ databases">
        <authorList>
            <person name="Weinstock G."/>
            <person name="Sodergren E."/>
            <person name="Clifton S."/>
            <person name="Fulton L."/>
            <person name="Fulton B."/>
            <person name="Courtney L."/>
            <person name="Fronick C."/>
            <person name="Harrison M."/>
            <person name="Strong C."/>
            <person name="Farmer C."/>
            <person name="Delahaunty K."/>
            <person name="Markovic C."/>
            <person name="Hall O."/>
            <person name="Minx P."/>
            <person name="Tomlinson C."/>
            <person name="Mitreva M."/>
            <person name="Nelson J."/>
            <person name="Hou S."/>
            <person name="Wollam A."/>
            <person name="Pepin K.H."/>
            <person name="Johnson M."/>
            <person name="Bhonagiri V."/>
            <person name="Nash W.E."/>
            <person name="Warren W."/>
            <person name="Chinwalla A."/>
            <person name="Mardis E.R."/>
            <person name="Wilson R.K."/>
        </authorList>
    </citation>
    <scope>NUCLEOTIDE SEQUENCE [LARGE SCALE GENOMIC DNA]</scope>
    <source>
        <strain evidence="20">DSM 14600</strain>
    </source>
</reference>
<proteinExistence type="predicted"/>
<dbReference type="InterPro" id="IPR013014">
    <property type="entry name" value="PTS_EIIC_2"/>
</dbReference>
<evidence type="ECO:0000256" key="2">
    <source>
        <dbReference type="ARBA" id="ARBA00002434"/>
    </source>
</evidence>
<evidence type="ECO:0000256" key="4">
    <source>
        <dbReference type="ARBA" id="ARBA00011909"/>
    </source>
</evidence>
<keyword evidence="11" id="KW-0598">Phosphotransferase system</keyword>
<evidence type="ECO:0000256" key="13">
    <source>
        <dbReference type="ARBA" id="ARBA00022989"/>
    </source>
</evidence>
<dbReference type="SUPFAM" id="SSF52794">
    <property type="entry name" value="PTS system IIB component-like"/>
    <property type="match status" value="1"/>
</dbReference>
<keyword evidence="14 17" id="KW-0472">Membrane</keyword>
<comment type="catalytic activity">
    <reaction evidence="1">
        <text>D-mannitol(out) + N(pros)-phospho-L-histidyl-[protein] = D-mannitol 1-phosphate(in) + L-histidyl-[protein]</text>
        <dbReference type="Rhea" id="RHEA:33363"/>
        <dbReference type="Rhea" id="RHEA-COMP:9745"/>
        <dbReference type="Rhea" id="RHEA-COMP:9746"/>
        <dbReference type="ChEBI" id="CHEBI:16899"/>
        <dbReference type="ChEBI" id="CHEBI:29979"/>
        <dbReference type="ChEBI" id="CHEBI:61381"/>
        <dbReference type="ChEBI" id="CHEBI:64837"/>
        <dbReference type="EC" id="2.7.1.197"/>
    </reaction>
</comment>
<dbReference type="GO" id="GO:0005886">
    <property type="term" value="C:plasma membrane"/>
    <property type="evidence" value="ECO:0007669"/>
    <property type="project" value="UniProtKB-SubCell"/>
</dbReference>
<evidence type="ECO:0000313" key="21">
    <source>
        <dbReference type="Proteomes" id="UP000003494"/>
    </source>
</evidence>
<feature type="transmembrane region" description="Helical" evidence="17">
    <location>
        <begin position="96"/>
        <end position="114"/>
    </location>
</feature>
<dbReference type="Pfam" id="PF02378">
    <property type="entry name" value="PTS_EIIC"/>
    <property type="match status" value="1"/>
</dbReference>
<dbReference type="EC" id="2.7.1.197" evidence="4"/>
<evidence type="ECO:0000256" key="14">
    <source>
        <dbReference type="ARBA" id="ARBA00023136"/>
    </source>
</evidence>
<feature type="region of interest" description="Disordered" evidence="16">
    <location>
        <begin position="348"/>
        <end position="376"/>
    </location>
</feature>
<feature type="domain" description="PTS EIIB type-2" evidence="18">
    <location>
        <begin position="394"/>
        <end position="489"/>
    </location>
</feature>
<accession>C4G9M6</accession>
<evidence type="ECO:0000256" key="10">
    <source>
        <dbReference type="ARBA" id="ARBA00022679"/>
    </source>
</evidence>
<evidence type="ECO:0000259" key="18">
    <source>
        <dbReference type="PROSITE" id="PS51099"/>
    </source>
</evidence>
<keyword evidence="21" id="KW-1185">Reference proteome</keyword>
<keyword evidence="10 20" id="KW-0808">Transferase</keyword>
<dbReference type="Pfam" id="PF02302">
    <property type="entry name" value="PTS_IIB"/>
    <property type="match status" value="1"/>
</dbReference>
<keyword evidence="9" id="KW-0762">Sugar transport</keyword>
<feature type="transmembrane region" description="Helical" evidence="17">
    <location>
        <begin position="49"/>
        <end position="65"/>
    </location>
</feature>
<feature type="domain" description="PTS EIIC type-2" evidence="19">
    <location>
        <begin position="11"/>
        <end position="344"/>
    </location>
</feature>
<evidence type="ECO:0000256" key="15">
    <source>
        <dbReference type="ARBA" id="ARBA00033349"/>
    </source>
</evidence>
<evidence type="ECO:0000313" key="20">
    <source>
        <dbReference type="EMBL" id="EEP29323.1"/>
    </source>
</evidence>
<feature type="compositionally biased region" description="Basic and acidic residues" evidence="16">
    <location>
        <begin position="348"/>
        <end position="358"/>
    </location>
</feature>
<comment type="function">
    <text evidence="2">The phosphoenolpyruvate-dependent sugar phosphotransferase system (sugar PTS), a major carbohydrate active transport system, catalyzes the phosphorylation of incoming sugar substrates concomitantly with their translocation across the cell membrane. The enzyme II CmtAB PTS system is involved in D-mannitol transport.</text>
</comment>
<dbReference type="GO" id="GO:0090563">
    <property type="term" value="F:protein-phosphocysteine-sugar phosphotransferase activity"/>
    <property type="evidence" value="ECO:0007669"/>
    <property type="project" value="TreeGrafter"/>
</dbReference>
<dbReference type="PROSITE" id="PS51099">
    <property type="entry name" value="PTS_EIIB_TYPE_2"/>
    <property type="match status" value="1"/>
</dbReference>
<dbReference type="GO" id="GO:0022872">
    <property type="term" value="F:protein-N(PI)-phosphohistidine-mannitol phosphotransferase system transmembrane transporter activity"/>
    <property type="evidence" value="ECO:0007669"/>
    <property type="project" value="InterPro"/>
</dbReference>
<dbReference type="InterPro" id="IPR004718">
    <property type="entry name" value="PTS_IIC_mtl"/>
</dbReference>
<feature type="transmembrane region" description="Helical" evidence="17">
    <location>
        <begin position="12"/>
        <end position="37"/>
    </location>
</feature>
<dbReference type="Proteomes" id="UP000003494">
    <property type="component" value="Unassembled WGS sequence"/>
</dbReference>
<dbReference type="AlphaFoldDB" id="C4G9M6"/>
<evidence type="ECO:0000256" key="3">
    <source>
        <dbReference type="ARBA" id="ARBA00004651"/>
    </source>
</evidence>
<comment type="caution">
    <text evidence="20">The sequence shown here is derived from an EMBL/GenBank/DDBJ whole genome shotgun (WGS) entry which is preliminary data.</text>
</comment>
<dbReference type="InterPro" id="IPR003352">
    <property type="entry name" value="PTS_EIIC"/>
</dbReference>
<keyword evidence="8" id="KW-0597">Phosphoprotein</keyword>
<evidence type="ECO:0000256" key="16">
    <source>
        <dbReference type="SAM" id="MobiDB-lite"/>
    </source>
</evidence>
<dbReference type="PANTHER" id="PTHR30181">
    <property type="entry name" value="MANNITOL PERMEASE IIC COMPONENT"/>
    <property type="match status" value="1"/>
</dbReference>
<dbReference type="EMBL" id="ACIP02000001">
    <property type="protein sequence ID" value="EEP29323.1"/>
    <property type="molecule type" value="Genomic_DNA"/>
</dbReference>
<feature type="transmembrane region" description="Helical" evidence="17">
    <location>
        <begin position="312"/>
        <end position="335"/>
    </location>
</feature>
<dbReference type="NCBIfam" id="TIGR00851">
    <property type="entry name" value="mtlA"/>
    <property type="match status" value="1"/>
</dbReference>
<dbReference type="InterPro" id="IPR029503">
    <property type="entry name" value="PTS_EIIB_mannitol"/>
</dbReference>
<dbReference type="InterPro" id="IPR003501">
    <property type="entry name" value="PTS_EIIB_2/3"/>
</dbReference>
<gene>
    <name evidence="20" type="primary">mtlA</name>
    <name evidence="20" type="ORF">GCWU000342_00679</name>
</gene>
<dbReference type="PANTHER" id="PTHR30181:SF2">
    <property type="entry name" value="PTS SYSTEM MANNITOL-SPECIFIC EIICBA COMPONENT"/>
    <property type="match status" value="1"/>
</dbReference>
<name>C4G9M6_9FIRM</name>
<sequence length="489" mass="51646">MKNMKTKVQAFGRFLSAMIMPNIGAFIAWGLMAALFIDTGWLPNASLNKMVGPMLTYLLPILIGYTGGKMVGGQKGAVMGAIATVGVILSNPDMTMLMGAMAMGPLAGLVIKLFDKAVEGKIRPGFEMLVNNFSVGILGLIMAIVGYRAMGPIMGAILIVLQAGVQVLVEHGLLPLVSIFVEPAKVLFLNNAINHGIFTPLGAENVKEVGKSIFYMIETNPGPGTGVLLAYWMWSKDKISKTSAPGALIVHLLGGIHEISFPYILMQPLLLLATIGGSMAAMLYNTVFHLGLASPASPGSVFAYVIAAPKGSTLRVFLSVVIASAVSFVIATPIIKFASAKTTLEDAQNQKDRMKAESKGQTSEASEEAAGDQKAVSIDSGKEMSADYALKTIDRIVFACDAGMGSSAMGAAVLQKKLRAAGIEDIKVDHASVSEVPANTELLVCHQDLAARAQKSAPQARIITISNFMAAPEYDALVTEIKNAREQAL</sequence>
<evidence type="ECO:0000256" key="17">
    <source>
        <dbReference type="SAM" id="Phobius"/>
    </source>
</evidence>
<evidence type="ECO:0000256" key="8">
    <source>
        <dbReference type="ARBA" id="ARBA00022553"/>
    </source>
</evidence>
<dbReference type="CDD" id="cd05567">
    <property type="entry name" value="PTS_IIB_mannitol"/>
    <property type="match status" value="1"/>
</dbReference>
<organism evidence="20 21">
    <name type="scientific">Shuttleworthella satelles DSM 14600</name>
    <dbReference type="NCBI Taxonomy" id="626523"/>
    <lineage>
        <taxon>Bacteria</taxon>
        <taxon>Bacillati</taxon>
        <taxon>Bacillota</taxon>
        <taxon>Clostridia</taxon>
        <taxon>Lachnospirales</taxon>
        <taxon>Lachnospiraceae</taxon>
        <taxon>Shuttleworthella</taxon>
    </lineage>
</organism>
<dbReference type="InterPro" id="IPR050893">
    <property type="entry name" value="Sugar_PTS"/>
</dbReference>
<protein>
    <recommendedName>
        <fullName evidence="5">PTS system mannitol-specific EIICB component</fullName>
        <ecNumber evidence="4">2.7.1.197</ecNumber>
    </recommendedName>
    <alternativeName>
        <fullName evidence="15">EIICB-Mtl</fullName>
    </alternativeName>
</protein>
<keyword evidence="6" id="KW-0813">Transport</keyword>
<evidence type="ECO:0000259" key="19">
    <source>
        <dbReference type="PROSITE" id="PS51104"/>
    </source>
</evidence>
<keyword evidence="7" id="KW-1003">Cell membrane</keyword>
<evidence type="ECO:0000256" key="9">
    <source>
        <dbReference type="ARBA" id="ARBA00022597"/>
    </source>
</evidence>
<evidence type="ECO:0000256" key="7">
    <source>
        <dbReference type="ARBA" id="ARBA00022475"/>
    </source>
</evidence>
<keyword evidence="12 17" id="KW-0812">Transmembrane</keyword>
<comment type="subcellular location">
    <subcellularLocation>
        <location evidence="3">Cell membrane</location>
        <topology evidence="3">Multi-pass membrane protein</topology>
    </subcellularLocation>
</comment>
<keyword evidence="13 17" id="KW-1133">Transmembrane helix</keyword>
<dbReference type="eggNOG" id="COG2213">
    <property type="taxonomic scope" value="Bacteria"/>
</dbReference>
<dbReference type="PROSITE" id="PS51104">
    <property type="entry name" value="PTS_EIIC_TYPE_2"/>
    <property type="match status" value="1"/>
</dbReference>
<evidence type="ECO:0000256" key="12">
    <source>
        <dbReference type="ARBA" id="ARBA00022692"/>
    </source>
</evidence>
<dbReference type="NCBIfam" id="NF011663">
    <property type="entry name" value="PRK15083.1"/>
    <property type="match status" value="1"/>
</dbReference>
<dbReference type="Gene3D" id="3.40.50.2300">
    <property type="match status" value="1"/>
</dbReference>
<dbReference type="InterPro" id="IPR013011">
    <property type="entry name" value="PTS_EIIB_2"/>
</dbReference>
<dbReference type="InterPro" id="IPR036095">
    <property type="entry name" value="PTS_EIIB-like_sf"/>
</dbReference>
<evidence type="ECO:0000256" key="6">
    <source>
        <dbReference type="ARBA" id="ARBA00022448"/>
    </source>
</evidence>
<dbReference type="STRING" id="626523.GCWU000342_00679"/>
<feature type="transmembrane region" description="Helical" evidence="17">
    <location>
        <begin position="126"/>
        <end position="147"/>
    </location>
</feature>
<dbReference type="GO" id="GO:0009401">
    <property type="term" value="P:phosphoenolpyruvate-dependent sugar phosphotransferase system"/>
    <property type="evidence" value="ECO:0007669"/>
    <property type="project" value="UniProtKB-KW"/>
</dbReference>
<evidence type="ECO:0000256" key="11">
    <source>
        <dbReference type="ARBA" id="ARBA00022683"/>
    </source>
</evidence>
<dbReference type="HOGENOM" id="CLU_028721_2_0_9"/>
<evidence type="ECO:0000256" key="5">
    <source>
        <dbReference type="ARBA" id="ARBA00021825"/>
    </source>
</evidence>